<dbReference type="InterPro" id="IPR029056">
    <property type="entry name" value="Ribokinase-like"/>
</dbReference>
<dbReference type="PANTHER" id="PTHR12592:SF0">
    <property type="entry name" value="ATP-DEPENDENT (S)-NAD(P)H-HYDRATE DEHYDRATASE"/>
    <property type="match status" value="1"/>
</dbReference>
<keyword evidence="4" id="KW-0520">NAD</keyword>
<keyword evidence="1" id="KW-0547">Nucleotide-binding</keyword>
<dbReference type="InterPro" id="IPR000631">
    <property type="entry name" value="CARKD"/>
</dbReference>
<keyword evidence="2" id="KW-0067">ATP-binding</keyword>
<dbReference type="Pfam" id="PF01256">
    <property type="entry name" value="Carb_kinase"/>
    <property type="match status" value="1"/>
</dbReference>
<evidence type="ECO:0000256" key="3">
    <source>
        <dbReference type="ARBA" id="ARBA00022857"/>
    </source>
</evidence>
<dbReference type="InterPro" id="IPR017953">
    <property type="entry name" value="Carbohydrate_kinase_pred_CS"/>
</dbReference>
<comment type="caution">
    <text evidence="7">The sequence shown here is derived from an EMBL/GenBank/DDBJ whole genome shotgun (WGS) entry which is preliminary data.</text>
</comment>
<keyword evidence="3" id="KW-0521">NADP</keyword>
<proteinExistence type="predicted"/>
<reference evidence="7" key="1">
    <citation type="submission" date="2018-12" db="EMBL/GenBank/DDBJ databases">
        <authorList>
            <person name="Sun L."/>
            <person name="Chen Z."/>
        </authorList>
    </citation>
    <scope>NUCLEOTIDE SEQUENCE [LARGE SCALE GENOMIC DNA]</scope>
    <source>
        <strain evidence="7">3-2-2</strain>
    </source>
</reference>
<dbReference type="Gene3D" id="3.40.1190.20">
    <property type="match status" value="1"/>
</dbReference>
<keyword evidence="8" id="KW-1185">Reference proteome</keyword>
<evidence type="ECO:0000256" key="2">
    <source>
        <dbReference type="ARBA" id="ARBA00022840"/>
    </source>
</evidence>
<evidence type="ECO:0000313" key="8">
    <source>
        <dbReference type="Proteomes" id="UP000287156"/>
    </source>
</evidence>
<dbReference type="GO" id="GO:0005524">
    <property type="term" value="F:ATP binding"/>
    <property type="evidence" value="ECO:0007669"/>
    <property type="project" value="UniProtKB-KW"/>
</dbReference>
<evidence type="ECO:0000313" key="7">
    <source>
        <dbReference type="EMBL" id="RST73053.1"/>
    </source>
</evidence>
<dbReference type="CDD" id="cd01171">
    <property type="entry name" value="YXKO-related"/>
    <property type="match status" value="1"/>
</dbReference>
<organism evidence="7 8">
    <name type="scientific">Siminovitchia acidinfaciens</name>
    <dbReference type="NCBI Taxonomy" id="2321395"/>
    <lineage>
        <taxon>Bacteria</taxon>
        <taxon>Bacillati</taxon>
        <taxon>Bacillota</taxon>
        <taxon>Bacilli</taxon>
        <taxon>Bacillales</taxon>
        <taxon>Bacillaceae</taxon>
        <taxon>Siminovitchia</taxon>
    </lineage>
</organism>
<gene>
    <name evidence="7" type="ORF">D4T97_014320</name>
</gene>
<evidence type="ECO:0000259" key="6">
    <source>
        <dbReference type="PROSITE" id="PS51383"/>
    </source>
</evidence>
<dbReference type="NCBIfam" id="TIGR00196">
    <property type="entry name" value="yjeF_cterm"/>
    <property type="match status" value="1"/>
</dbReference>
<evidence type="ECO:0000256" key="5">
    <source>
        <dbReference type="ARBA" id="ARBA00023239"/>
    </source>
</evidence>
<dbReference type="SUPFAM" id="SSF53613">
    <property type="entry name" value="Ribokinase-like"/>
    <property type="match status" value="1"/>
</dbReference>
<evidence type="ECO:0000256" key="4">
    <source>
        <dbReference type="ARBA" id="ARBA00023027"/>
    </source>
</evidence>
<name>A0A429XX33_9BACI</name>
<dbReference type="AlphaFoldDB" id="A0A429XX33"/>
<accession>A0A429XX33</accession>
<dbReference type="OrthoDB" id="9806925at2"/>
<dbReference type="PROSITE" id="PS01050">
    <property type="entry name" value="YJEF_C_2"/>
    <property type="match status" value="1"/>
</dbReference>
<sequence length="185" mass="19858">MAVGPGMGRFPEGEKWLERLFYSLTGQPIIVDADALYLSRNILEMIRTYSGDVIFTPHPGEMAGLLNMTVSEVESDRIEVASSFAKKYDIYLLLKGHRSIIASPDGEIFINPAGNDSLGKGGSGDVLTGLIASFVAQGATPLNAMVAGTYLHAKAGEEKSNLLSNYGVTPPDLIDGLREQLNIII</sequence>
<dbReference type="GO" id="GO:0052856">
    <property type="term" value="F:NAD(P)HX epimerase activity"/>
    <property type="evidence" value="ECO:0007669"/>
    <property type="project" value="TreeGrafter"/>
</dbReference>
<keyword evidence="5" id="KW-0456">Lyase</keyword>
<dbReference type="Proteomes" id="UP000287156">
    <property type="component" value="Unassembled WGS sequence"/>
</dbReference>
<protein>
    <submittedName>
        <fullName evidence="7">NAD(P)H-hydrate dehydratase</fullName>
    </submittedName>
</protein>
<dbReference type="EMBL" id="QYTV02000006">
    <property type="protein sequence ID" value="RST73053.1"/>
    <property type="molecule type" value="Genomic_DNA"/>
</dbReference>
<dbReference type="GO" id="GO:0110051">
    <property type="term" value="P:metabolite repair"/>
    <property type="evidence" value="ECO:0007669"/>
    <property type="project" value="TreeGrafter"/>
</dbReference>
<dbReference type="GO" id="GO:0052855">
    <property type="term" value="F:ADP-dependent NAD(P)H-hydrate dehydratase activity"/>
    <property type="evidence" value="ECO:0007669"/>
    <property type="project" value="TreeGrafter"/>
</dbReference>
<dbReference type="PROSITE" id="PS51383">
    <property type="entry name" value="YJEF_C_3"/>
    <property type="match status" value="1"/>
</dbReference>
<dbReference type="PANTHER" id="PTHR12592">
    <property type="entry name" value="ATP-DEPENDENT (S)-NAD(P)H-HYDRATE DEHYDRATASE FAMILY MEMBER"/>
    <property type="match status" value="1"/>
</dbReference>
<feature type="domain" description="YjeF C-terminal" evidence="6">
    <location>
        <begin position="1"/>
        <end position="184"/>
    </location>
</feature>
<evidence type="ECO:0000256" key="1">
    <source>
        <dbReference type="ARBA" id="ARBA00022741"/>
    </source>
</evidence>